<keyword evidence="2" id="KW-0813">Transport</keyword>
<evidence type="ECO:0000259" key="9">
    <source>
        <dbReference type="PROSITE" id="PS50893"/>
    </source>
</evidence>
<keyword evidence="7 8" id="KW-0472">Membrane</keyword>
<dbReference type="FunFam" id="3.40.50.300:FF:000287">
    <property type="entry name" value="Multidrug ABC transporter ATP-binding protein"/>
    <property type="match status" value="1"/>
</dbReference>
<dbReference type="Gene3D" id="3.40.50.300">
    <property type="entry name" value="P-loop containing nucleotide triphosphate hydrolases"/>
    <property type="match status" value="1"/>
</dbReference>
<feature type="domain" description="ABC transporter" evidence="9">
    <location>
        <begin position="346"/>
        <end position="580"/>
    </location>
</feature>
<evidence type="ECO:0000256" key="7">
    <source>
        <dbReference type="ARBA" id="ARBA00023136"/>
    </source>
</evidence>
<dbReference type="RefSeq" id="WP_013773626.1">
    <property type="nucleotide sequence ID" value="NZ_AP018492.1"/>
</dbReference>
<evidence type="ECO:0000313" key="11">
    <source>
        <dbReference type="EMBL" id="BBC61309.1"/>
    </source>
</evidence>
<dbReference type="PANTHER" id="PTHR43394:SF1">
    <property type="entry name" value="ATP-BINDING CASSETTE SUB-FAMILY B MEMBER 10, MITOCHONDRIAL"/>
    <property type="match status" value="1"/>
</dbReference>
<keyword evidence="5 11" id="KW-0067">ATP-binding</keyword>
<name>A0A2Z5Y386_9ENTE</name>
<evidence type="ECO:0000256" key="8">
    <source>
        <dbReference type="SAM" id="Phobius"/>
    </source>
</evidence>
<feature type="domain" description="ABC transmembrane type-1" evidence="10">
    <location>
        <begin position="27"/>
        <end position="312"/>
    </location>
</feature>
<dbReference type="GO" id="GO:0005524">
    <property type="term" value="F:ATP binding"/>
    <property type="evidence" value="ECO:0007669"/>
    <property type="project" value="UniProtKB-KW"/>
</dbReference>
<feature type="transmembrane region" description="Helical" evidence="8">
    <location>
        <begin position="257"/>
        <end position="275"/>
    </location>
</feature>
<evidence type="ECO:0000256" key="2">
    <source>
        <dbReference type="ARBA" id="ARBA00022448"/>
    </source>
</evidence>
<evidence type="ECO:0000256" key="1">
    <source>
        <dbReference type="ARBA" id="ARBA00004651"/>
    </source>
</evidence>
<dbReference type="InterPro" id="IPR039421">
    <property type="entry name" value="Type_1_exporter"/>
</dbReference>
<feature type="transmembrane region" description="Helical" evidence="8">
    <location>
        <begin position="21"/>
        <end position="44"/>
    </location>
</feature>
<evidence type="ECO:0000256" key="6">
    <source>
        <dbReference type="ARBA" id="ARBA00022989"/>
    </source>
</evidence>
<dbReference type="SUPFAM" id="SSF52540">
    <property type="entry name" value="P-loop containing nucleoside triphosphate hydrolases"/>
    <property type="match status" value="1"/>
</dbReference>
<dbReference type="PANTHER" id="PTHR43394">
    <property type="entry name" value="ATP-DEPENDENT PERMEASE MDL1, MITOCHONDRIAL"/>
    <property type="match status" value="1"/>
</dbReference>
<dbReference type="GeneID" id="57043748"/>
<dbReference type="InterPro" id="IPR003439">
    <property type="entry name" value="ABC_transporter-like_ATP-bd"/>
</dbReference>
<dbReference type="Gene3D" id="1.20.1560.10">
    <property type="entry name" value="ABC transporter type 1, transmembrane domain"/>
    <property type="match status" value="1"/>
</dbReference>
<feature type="transmembrane region" description="Helical" evidence="8">
    <location>
        <begin position="64"/>
        <end position="85"/>
    </location>
</feature>
<dbReference type="PROSITE" id="PS50929">
    <property type="entry name" value="ABC_TM1F"/>
    <property type="match status" value="1"/>
</dbReference>
<keyword evidence="6 8" id="KW-1133">Transmembrane helix</keyword>
<organism evidence="11 12">
    <name type="scientific">Melissococcus plutonius</name>
    <dbReference type="NCBI Taxonomy" id="33970"/>
    <lineage>
        <taxon>Bacteria</taxon>
        <taxon>Bacillati</taxon>
        <taxon>Bacillota</taxon>
        <taxon>Bacilli</taxon>
        <taxon>Lactobacillales</taxon>
        <taxon>Enterococcaceae</taxon>
        <taxon>Melissococcus</taxon>
    </lineage>
</organism>
<dbReference type="OMA" id="LTMPLMD"/>
<keyword evidence="4" id="KW-0547">Nucleotide-binding</keyword>
<dbReference type="PROSITE" id="PS50893">
    <property type="entry name" value="ABC_TRANSPORTER_2"/>
    <property type="match status" value="1"/>
</dbReference>
<dbReference type="CDD" id="cd18547">
    <property type="entry name" value="ABC_6TM_Tm288_like"/>
    <property type="match status" value="1"/>
</dbReference>
<dbReference type="Proteomes" id="UP000269226">
    <property type="component" value="Chromosome"/>
</dbReference>
<dbReference type="SUPFAM" id="SSF90123">
    <property type="entry name" value="ABC transporter transmembrane region"/>
    <property type="match status" value="1"/>
</dbReference>
<dbReference type="EMBL" id="AP018492">
    <property type="protein sequence ID" value="BBC61309.1"/>
    <property type="molecule type" value="Genomic_DNA"/>
</dbReference>
<dbReference type="InterPro" id="IPR027417">
    <property type="entry name" value="P-loop_NTPase"/>
</dbReference>
<keyword evidence="3 8" id="KW-0812">Transmembrane</keyword>
<evidence type="ECO:0000256" key="4">
    <source>
        <dbReference type="ARBA" id="ARBA00022741"/>
    </source>
</evidence>
<gene>
    <name evidence="11" type="ORF">DAT561_1203</name>
</gene>
<evidence type="ECO:0000259" key="10">
    <source>
        <dbReference type="PROSITE" id="PS50929"/>
    </source>
</evidence>
<accession>A0A2Z5Y386</accession>
<dbReference type="InterPro" id="IPR003593">
    <property type="entry name" value="AAA+_ATPase"/>
</dbReference>
<dbReference type="SMART" id="SM00382">
    <property type="entry name" value="AAA"/>
    <property type="match status" value="1"/>
</dbReference>
<feature type="transmembrane region" description="Helical" evidence="8">
    <location>
        <begin position="169"/>
        <end position="188"/>
    </location>
</feature>
<dbReference type="GO" id="GO:0015421">
    <property type="term" value="F:ABC-type oligopeptide transporter activity"/>
    <property type="evidence" value="ECO:0007669"/>
    <property type="project" value="TreeGrafter"/>
</dbReference>
<dbReference type="GO" id="GO:0016887">
    <property type="term" value="F:ATP hydrolysis activity"/>
    <property type="evidence" value="ECO:0007669"/>
    <property type="project" value="InterPro"/>
</dbReference>
<proteinExistence type="predicted"/>
<dbReference type="GO" id="GO:0005886">
    <property type="term" value="C:plasma membrane"/>
    <property type="evidence" value="ECO:0007669"/>
    <property type="project" value="UniProtKB-SubCell"/>
</dbReference>
<evidence type="ECO:0000256" key="3">
    <source>
        <dbReference type="ARBA" id="ARBA00022692"/>
    </source>
</evidence>
<dbReference type="InterPro" id="IPR036640">
    <property type="entry name" value="ABC1_TM_sf"/>
</dbReference>
<dbReference type="InterPro" id="IPR011527">
    <property type="entry name" value="ABC1_TM_dom"/>
</dbReference>
<protein>
    <submittedName>
        <fullName evidence="11">Heterodimeric efflux ABC transporter, permease/ATP-binding subunit 2</fullName>
    </submittedName>
</protein>
<dbReference type="AlphaFoldDB" id="A0A2Z5Y386"/>
<dbReference type="Pfam" id="PF00664">
    <property type="entry name" value="ABC_membrane"/>
    <property type="match status" value="1"/>
</dbReference>
<feature type="transmembrane region" description="Helical" evidence="8">
    <location>
        <begin position="142"/>
        <end position="163"/>
    </location>
</feature>
<sequence>MKAKQKNSTIFKRFIPYLLAYPIELTGAIILGIICGLTTVLMTYYIGKSVDIMVKEGHVNFDKLIHLLILLGGILLVTVISQWLIQLLGNRIAYESTTALRKDTFAHLNKLPLSYFDQTSHGNIVSRFTNDIDNISIACVQIFNQLFSGLSIVIISLIFMIYLSPLLTLIILVTTPIIFIVNWIVAVSSQQNFSQQQKIVGEISGFVSEIISNQKIVKAFQQEHTTQETFDTLNKQLYFSGQRAQFSSSLTNPLSRFIDHLSYLSIGLIGGLLILNGNSQITIGIISSFTIYSSQFSKPFIEISGIITQIQTALAGLSRTFEIIDQPIETPDSPNAITLKQVKGNINFNHVYFSYTPSKPLIEDFNLQVSSGETIAIVGKTGAGKSTLINLLMRFYEVDKGSIIIDGQDIRTIKRDSLRKSFGMVLQDTWLFNSTIRENLIYGKPNATDEEIQSAMKKAYIFDFVERLPHGLETIIGSSGIKISDGQRQLMTIARTMISNPPMLILDEATSSVDTLTEKKIQDAFLEMMKGRTSFVIAHRLSTIKNAEKILVMDNGHIVEIGSHEKLINKENGYYKNLYEAQFKNQTTTS</sequence>
<reference evidence="11 12" key="1">
    <citation type="submission" date="2018-01" db="EMBL/GenBank/DDBJ databases">
        <title>Whole genome sequence of Melissococcus plutonius DAT561.</title>
        <authorList>
            <person name="Okumura K."/>
            <person name="Takamatsu D."/>
            <person name="Okura M."/>
        </authorList>
    </citation>
    <scope>NUCLEOTIDE SEQUENCE [LARGE SCALE GENOMIC DNA]</scope>
    <source>
        <strain evidence="11 12">DAT561</strain>
    </source>
</reference>
<dbReference type="Pfam" id="PF00005">
    <property type="entry name" value="ABC_tran"/>
    <property type="match status" value="1"/>
</dbReference>
<comment type="subcellular location">
    <subcellularLocation>
        <location evidence="1">Cell membrane</location>
        <topology evidence="1">Multi-pass membrane protein</topology>
    </subcellularLocation>
</comment>
<evidence type="ECO:0000256" key="5">
    <source>
        <dbReference type="ARBA" id="ARBA00022840"/>
    </source>
</evidence>
<evidence type="ECO:0000313" key="12">
    <source>
        <dbReference type="Proteomes" id="UP000269226"/>
    </source>
</evidence>